<keyword evidence="1" id="KW-0472">Membrane</keyword>
<keyword evidence="3" id="KW-1185">Reference proteome</keyword>
<keyword evidence="1" id="KW-0482">Metalloprotease</keyword>
<keyword evidence="1" id="KW-0325">Glycoprotein</keyword>
<dbReference type="Gene3D" id="3.20.20.140">
    <property type="entry name" value="Metal-dependent hydrolases"/>
    <property type="match status" value="1"/>
</dbReference>
<dbReference type="InterPro" id="IPR032466">
    <property type="entry name" value="Metal_Hydrolase"/>
</dbReference>
<keyword evidence="1" id="KW-0378">Hydrolase</keyword>
<gene>
    <name evidence="2" type="ORF">V1264_001466</name>
</gene>
<reference evidence="2 3" key="1">
    <citation type="submission" date="2024-02" db="EMBL/GenBank/DDBJ databases">
        <title>Chromosome-scale genome assembly of the rough periwinkle Littorina saxatilis.</title>
        <authorList>
            <person name="De Jode A."/>
            <person name="Faria R."/>
            <person name="Formenti G."/>
            <person name="Sims Y."/>
            <person name="Smith T.P."/>
            <person name="Tracey A."/>
            <person name="Wood J.M.D."/>
            <person name="Zagrodzka Z.B."/>
            <person name="Johannesson K."/>
            <person name="Butlin R.K."/>
            <person name="Leder E.H."/>
        </authorList>
    </citation>
    <scope>NUCLEOTIDE SEQUENCE [LARGE SCALE GENOMIC DNA]</scope>
    <source>
        <strain evidence="2">Snail1</strain>
        <tissue evidence="2">Muscle</tissue>
    </source>
</reference>
<evidence type="ECO:0000256" key="1">
    <source>
        <dbReference type="RuleBase" id="RU341113"/>
    </source>
</evidence>
<dbReference type="PANTHER" id="PTHR10443">
    <property type="entry name" value="MICROSOMAL DIPEPTIDASE"/>
    <property type="match status" value="1"/>
</dbReference>
<keyword evidence="1" id="KW-0449">Lipoprotein</keyword>
<protein>
    <recommendedName>
        <fullName evidence="1">Dipeptidase</fullName>
        <ecNumber evidence="1">3.4.13.19</ecNumber>
    </recommendedName>
</protein>
<keyword evidence="1" id="KW-1015">Disulfide bond</keyword>
<comment type="catalytic activity">
    <reaction evidence="1">
        <text>an L-aminoacyl-L-amino acid + H2O = 2 an L-alpha-amino acid</text>
        <dbReference type="Rhea" id="RHEA:48940"/>
        <dbReference type="ChEBI" id="CHEBI:15377"/>
        <dbReference type="ChEBI" id="CHEBI:59869"/>
        <dbReference type="ChEBI" id="CHEBI:77460"/>
        <dbReference type="EC" id="3.4.13.19"/>
    </reaction>
</comment>
<accession>A0AAN9C1K6</accession>
<feature type="chain" id="PRO_5042666250" description="Dipeptidase" evidence="1">
    <location>
        <begin position="21"/>
        <end position="437"/>
    </location>
</feature>
<dbReference type="GO" id="GO:0070573">
    <property type="term" value="F:metallodipeptidase activity"/>
    <property type="evidence" value="ECO:0007669"/>
    <property type="project" value="InterPro"/>
</dbReference>
<evidence type="ECO:0000313" key="2">
    <source>
        <dbReference type="EMBL" id="KAK7115632.1"/>
    </source>
</evidence>
<dbReference type="Pfam" id="PF01244">
    <property type="entry name" value="Peptidase_M19"/>
    <property type="match status" value="1"/>
</dbReference>
<keyword evidence="1" id="KW-0732">Signal</keyword>
<comment type="similarity">
    <text evidence="1">Belongs to the metallo-dependent hydrolases superfamily. Peptidase M19 family.</text>
</comment>
<dbReference type="PROSITE" id="PS51365">
    <property type="entry name" value="RENAL_DIPEPTIDASE_2"/>
    <property type="match status" value="1"/>
</dbReference>
<dbReference type="CDD" id="cd01301">
    <property type="entry name" value="rDP_like"/>
    <property type="match status" value="1"/>
</dbReference>
<proteinExistence type="inferred from homology"/>
<dbReference type="AlphaFoldDB" id="A0AAN9C1K6"/>
<feature type="signal peptide" evidence="1">
    <location>
        <begin position="1"/>
        <end position="20"/>
    </location>
</feature>
<dbReference type="InterPro" id="IPR000180">
    <property type="entry name" value="Dipep_AS"/>
</dbReference>
<evidence type="ECO:0000313" key="3">
    <source>
        <dbReference type="Proteomes" id="UP001374579"/>
    </source>
</evidence>
<dbReference type="GO" id="GO:0046872">
    <property type="term" value="F:metal ion binding"/>
    <property type="evidence" value="ECO:0007669"/>
    <property type="project" value="UniProtKB-UniRule"/>
</dbReference>
<dbReference type="PANTHER" id="PTHR10443:SF12">
    <property type="entry name" value="DIPEPTIDASE"/>
    <property type="match status" value="1"/>
</dbReference>
<dbReference type="SUPFAM" id="SSF51556">
    <property type="entry name" value="Metallo-dependent hydrolases"/>
    <property type="match status" value="1"/>
</dbReference>
<dbReference type="Proteomes" id="UP001374579">
    <property type="component" value="Unassembled WGS sequence"/>
</dbReference>
<dbReference type="GO" id="GO:0006508">
    <property type="term" value="P:proteolysis"/>
    <property type="evidence" value="ECO:0007669"/>
    <property type="project" value="UniProtKB-KW"/>
</dbReference>
<comment type="cofactor">
    <cofactor evidence="1">
        <name>Zn(2+)</name>
        <dbReference type="ChEBI" id="CHEBI:29105"/>
    </cofactor>
</comment>
<comment type="caution">
    <text evidence="2">The sequence shown here is derived from an EMBL/GenBank/DDBJ whole genome shotgun (WGS) entry which is preliminary data.</text>
</comment>
<comment type="subcellular location">
    <subcellularLocation>
        <location evidence="1">Membrane</location>
        <topology evidence="1">Lipid-anchor</topology>
        <topology evidence="1">GPI-anchor</topology>
    </subcellularLocation>
</comment>
<dbReference type="EC" id="3.4.13.19" evidence="1"/>
<dbReference type="EMBL" id="JBAMIC010000001">
    <property type="protein sequence ID" value="KAK7115632.1"/>
    <property type="molecule type" value="Genomic_DNA"/>
</dbReference>
<keyword evidence="1" id="KW-0645">Protease</keyword>
<keyword evidence="1" id="KW-0224">Dipeptidase</keyword>
<comment type="subunit">
    <text evidence="1">Homodimer; disulfide-linked.</text>
</comment>
<sequence>MIVWVYFSAAVGCLIQLCEGKAYLVRNLYECSTTKDVCRKTALFEAASFTQYHLHLAQQIMDSVPMVDGHNDFPWHVMLDFGGRMEGWDMRKNMWDYFQHRPDHPSQTDIPRIRQGLLGAQLWSVFTNCSAQYRDGVTKGLRAVDLIKRFTHKYSDFFRFVTSADGILEAFNAGKFASLIGLEGGHMIDSSLGVLRIYYEVGVRYMTLTWNCATPWADSVTNTVINTPVHHGLSQFGKRVVLEMNRLGMLVDVSHAALDTMYDVLNVSAAPIIFSHSSAFALCPHRRNVPDDVLRLLRNNGGIIMINFYPDFINCTQDDVYDTTFNRTASISQIADHLDHIKSITGPDHVGIGADFDGMDHVGELKDVSTYPYLFAELLSRGWPRADLEKLAFHNFYRVLKAAEQVRDSKLKDEPDDTLVDEADVPDRSCLSERWDT</sequence>
<keyword evidence="1" id="KW-0336">GPI-anchor</keyword>
<keyword evidence="1" id="KW-0862">Zinc</keyword>
<dbReference type="InterPro" id="IPR008257">
    <property type="entry name" value="Pept_M19"/>
</dbReference>
<keyword evidence="1" id="KW-0479">Metal-binding</keyword>
<organism evidence="2 3">
    <name type="scientific">Littorina saxatilis</name>
    <dbReference type="NCBI Taxonomy" id="31220"/>
    <lineage>
        <taxon>Eukaryota</taxon>
        <taxon>Metazoa</taxon>
        <taxon>Spiralia</taxon>
        <taxon>Lophotrochozoa</taxon>
        <taxon>Mollusca</taxon>
        <taxon>Gastropoda</taxon>
        <taxon>Caenogastropoda</taxon>
        <taxon>Littorinimorpha</taxon>
        <taxon>Littorinoidea</taxon>
        <taxon>Littorinidae</taxon>
        <taxon>Littorina</taxon>
    </lineage>
</organism>
<dbReference type="PROSITE" id="PS00869">
    <property type="entry name" value="RENAL_DIPEPTIDASE_1"/>
    <property type="match status" value="1"/>
</dbReference>
<name>A0AAN9C1K6_9CAEN</name>
<dbReference type="GO" id="GO:0098552">
    <property type="term" value="C:side of membrane"/>
    <property type="evidence" value="ECO:0007669"/>
    <property type="project" value="UniProtKB-KW"/>
</dbReference>